<proteinExistence type="inferred from homology"/>
<dbReference type="GO" id="GO:0019843">
    <property type="term" value="F:rRNA binding"/>
    <property type="evidence" value="ECO:0007669"/>
    <property type="project" value="UniProtKB-UniRule"/>
</dbReference>
<dbReference type="InterPro" id="IPR047867">
    <property type="entry name" value="Ribosomal_uL22_bac/org-type"/>
</dbReference>
<keyword evidence="2 7" id="KW-0699">rRNA-binding</keyword>
<evidence type="ECO:0000313" key="11">
    <source>
        <dbReference type="EMBL" id="PIU03234.1"/>
    </source>
</evidence>
<sequence length="136" mass="15261">MLITAKSKYIGISPEKLRLVARAIKKNFSAEKSLIYLDQIPQKSGMPLAKTIRQAIANAVNNTKQKSEDLKIKRIQIDEGPFLKRFKPVSRGTAHSIKRRTSHITVILEAGSGKLEVGNKKLEVRSEKQEPKKGKK</sequence>
<name>A0A2M6XC20_9BACT</name>
<accession>A0A2M6XC20</accession>
<evidence type="ECO:0000256" key="10">
    <source>
        <dbReference type="RuleBase" id="RU004008"/>
    </source>
</evidence>
<evidence type="ECO:0000256" key="2">
    <source>
        <dbReference type="ARBA" id="ARBA00022730"/>
    </source>
</evidence>
<dbReference type="PANTHER" id="PTHR13501:SF8">
    <property type="entry name" value="LARGE RIBOSOMAL SUBUNIT PROTEIN UL22M"/>
    <property type="match status" value="1"/>
</dbReference>
<dbReference type="Proteomes" id="UP000228996">
    <property type="component" value="Unassembled WGS sequence"/>
</dbReference>
<protein>
    <recommendedName>
        <fullName evidence="6 7">Large ribosomal subunit protein uL22</fullName>
    </recommendedName>
</protein>
<dbReference type="SUPFAM" id="SSF54843">
    <property type="entry name" value="Ribosomal protein L22"/>
    <property type="match status" value="1"/>
</dbReference>
<evidence type="ECO:0000256" key="4">
    <source>
        <dbReference type="ARBA" id="ARBA00022980"/>
    </source>
</evidence>
<dbReference type="InterPro" id="IPR005727">
    <property type="entry name" value="Ribosomal_uL22_bac/chlpt-type"/>
</dbReference>
<comment type="subunit">
    <text evidence="7 9">Part of the 50S ribosomal subunit.</text>
</comment>
<dbReference type="Pfam" id="PF00237">
    <property type="entry name" value="Ribosomal_L22"/>
    <property type="match status" value="1"/>
</dbReference>
<dbReference type="GO" id="GO:0003735">
    <property type="term" value="F:structural constituent of ribosome"/>
    <property type="evidence" value="ECO:0007669"/>
    <property type="project" value="InterPro"/>
</dbReference>
<comment type="function">
    <text evidence="7 10">This protein binds specifically to 23S rRNA; its binding is stimulated by other ribosomal proteins, e.g., L4, L17, and L20. It is important during the early stages of 50S assembly. It makes multiple contacts with different domains of the 23S rRNA in the assembled 50S subunit and ribosome.</text>
</comment>
<reference evidence="12" key="1">
    <citation type="submission" date="2017-09" db="EMBL/GenBank/DDBJ databases">
        <title>Depth-based differentiation of microbial function through sediment-hosted aquifers and enrichment of novel symbionts in the deep terrestrial subsurface.</title>
        <authorList>
            <person name="Probst A.J."/>
            <person name="Ladd B."/>
            <person name="Jarett J.K."/>
            <person name="Geller-Mcgrath D.E."/>
            <person name="Sieber C.M.K."/>
            <person name="Emerson J.B."/>
            <person name="Anantharaman K."/>
            <person name="Thomas B.C."/>
            <person name="Malmstrom R."/>
            <person name="Stieglmeier M."/>
            <person name="Klingl A."/>
            <person name="Woyke T."/>
            <person name="Ryan C.M."/>
            <person name="Banfield J.F."/>
        </authorList>
    </citation>
    <scope>NUCLEOTIDE SEQUENCE [LARGE SCALE GENOMIC DNA]</scope>
</reference>
<gene>
    <name evidence="7" type="primary">rplV</name>
    <name evidence="11" type="ORF">COT44_04165</name>
</gene>
<organism evidence="11 12">
    <name type="scientific">Candidatus Shapirobacteria bacterium CG08_land_8_20_14_0_20_39_18</name>
    <dbReference type="NCBI Taxonomy" id="1974883"/>
    <lineage>
        <taxon>Bacteria</taxon>
        <taxon>Candidatus Shapironibacteriota</taxon>
    </lineage>
</organism>
<keyword evidence="5 7" id="KW-0687">Ribonucleoprotein</keyword>
<dbReference type="NCBIfam" id="TIGR01044">
    <property type="entry name" value="rplV_bact"/>
    <property type="match status" value="1"/>
</dbReference>
<dbReference type="HAMAP" id="MF_01331_B">
    <property type="entry name" value="Ribosomal_uL22_B"/>
    <property type="match status" value="1"/>
</dbReference>
<evidence type="ECO:0000256" key="8">
    <source>
        <dbReference type="RuleBase" id="RU004005"/>
    </source>
</evidence>
<evidence type="ECO:0000256" key="9">
    <source>
        <dbReference type="RuleBase" id="RU004006"/>
    </source>
</evidence>
<evidence type="ECO:0000313" key="12">
    <source>
        <dbReference type="Proteomes" id="UP000228996"/>
    </source>
</evidence>
<evidence type="ECO:0000256" key="1">
    <source>
        <dbReference type="ARBA" id="ARBA00009451"/>
    </source>
</evidence>
<dbReference type="PANTHER" id="PTHR13501">
    <property type="entry name" value="CHLOROPLAST 50S RIBOSOMAL PROTEIN L22-RELATED"/>
    <property type="match status" value="1"/>
</dbReference>
<dbReference type="GO" id="GO:0006412">
    <property type="term" value="P:translation"/>
    <property type="evidence" value="ECO:0007669"/>
    <property type="project" value="UniProtKB-UniRule"/>
</dbReference>
<comment type="similarity">
    <text evidence="1 7 8">Belongs to the universal ribosomal protein uL22 family.</text>
</comment>
<comment type="caution">
    <text evidence="11">The sequence shown here is derived from an EMBL/GenBank/DDBJ whole genome shotgun (WGS) entry which is preliminary data.</text>
</comment>
<keyword evidence="3 7" id="KW-0694">RNA-binding</keyword>
<dbReference type="InterPro" id="IPR036394">
    <property type="entry name" value="Ribosomal_uL22_sf"/>
</dbReference>
<comment type="function">
    <text evidence="7">The globular domain of the protein is located near the polypeptide exit tunnel on the outside of the subunit, while an extended beta-hairpin is found that lines the wall of the exit tunnel in the center of the 70S ribosome.</text>
</comment>
<evidence type="ECO:0000256" key="5">
    <source>
        <dbReference type="ARBA" id="ARBA00023274"/>
    </source>
</evidence>
<dbReference type="InterPro" id="IPR001063">
    <property type="entry name" value="Ribosomal_uL22"/>
</dbReference>
<dbReference type="EMBL" id="PEYO01000020">
    <property type="protein sequence ID" value="PIU03234.1"/>
    <property type="molecule type" value="Genomic_DNA"/>
</dbReference>
<dbReference type="AlphaFoldDB" id="A0A2M6XC20"/>
<dbReference type="Gene3D" id="3.90.470.10">
    <property type="entry name" value="Ribosomal protein L22/L17"/>
    <property type="match status" value="1"/>
</dbReference>
<evidence type="ECO:0000256" key="3">
    <source>
        <dbReference type="ARBA" id="ARBA00022884"/>
    </source>
</evidence>
<evidence type="ECO:0000256" key="6">
    <source>
        <dbReference type="ARBA" id="ARBA00035207"/>
    </source>
</evidence>
<evidence type="ECO:0000256" key="7">
    <source>
        <dbReference type="HAMAP-Rule" id="MF_01331"/>
    </source>
</evidence>
<keyword evidence="4 7" id="KW-0689">Ribosomal protein</keyword>
<dbReference type="GO" id="GO:0022625">
    <property type="term" value="C:cytosolic large ribosomal subunit"/>
    <property type="evidence" value="ECO:0007669"/>
    <property type="project" value="TreeGrafter"/>
</dbReference>